<name>A0A8W8M9H8_MAGGI</name>
<organism evidence="3 4">
    <name type="scientific">Magallana gigas</name>
    <name type="common">Pacific oyster</name>
    <name type="synonym">Crassostrea gigas</name>
    <dbReference type="NCBI Taxonomy" id="29159"/>
    <lineage>
        <taxon>Eukaryota</taxon>
        <taxon>Metazoa</taxon>
        <taxon>Spiralia</taxon>
        <taxon>Lophotrochozoa</taxon>
        <taxon>Mollusca</taxon>
        <taxon>Bivalvia</taxon>
        <taxon>Autobranchia</taxon>
        <taxon>Pteriomorphia</taxon>
        <taxon>Ostreida</taxon>
        <taxon>Ostreoidea</taxon>
        <taxon>Ostreidae</taxon>
        <taxon>Magallana</taxon>
    </lineage>
</organism>
<evidence type="ECO:0000313" key="4">
    <source>
        <dbReference type="Proteomes" id="UP000005408"/>
    </source>
</evidence>
<feature type="compositionally biased region" description="Polar residues" evidence="1">
    <location>
        <begin position="136"/>
        <end position="159"/>
    </location>
</feature>
<evidence type="ECO:0000256" key="1">
    <source>
        <dbReference type="SAM" id="MobiDB-lite"/>
    </source>
</evidence>
<proteinExistence type="predicted"/>
<keyword evidence="2" id="KW-0472">Membrane</keyword>
<dbReference type="EnsemblMetazoa" id="G32402.1">
    <property type="protein sequence ID" value="G32402.1:cds"/>
    <property type="gene ID" value="G32402"/>
</dbReference>
<sequence length="176" mass="19236">MENSSCTCFPFVECKIDTECSFGCISVQYRDDCDLINSISIPLAVIAVLIICLCIVAIIRMRCACRDCNTSRPSTRDGPTSLDRSNGNCRTAANAESQMTNLSFDTFDEIKRTSNNLDLHVSFEVKSDIPPSYESVMSRSNEAFQATDSLPPSTSASNKDSSEDVDPPLSYASLIS</sequence>
<feature type="region of interest" description="Disordered" evidence="1">
    <location>
        <begin position="136"/>
        <end position="176"/>
    </location>
</feature>
<protein>
    <submittedName>
        <fullName evidence="3">Uncharacterized protein</fullName>
    </submittedName>
</protein>
<dbReference type="AlphaFoldDB" id="A0A8W8M9H8"/>
<dbReference type="Proteomes" id="UP000005408">
    <property type="component" value="Unassembled WGS sequence"/>
</dbReference>
<feature type="transmembrane region" description="Helical" evidence="2">
    <location>
        <begin position="39"/>
        <end position="59"/>
    </location>
</feature>
<evidence type="ECO:0000313" key="3">
    <source>
        <dbReference type="EnsemblMetazoa" id="G32402.1:cds"/>
    </source>
</evidence>
<keyword evidence="2" id="KW-1133">Transmembrane helix</keyword>
<keyword evidence="2" id="KW-0812">Transmembrane</keyword>
<evidence type="ECO:0000256" key="2">
    <source>
        <dbReference type="SAM" id="Phobius"/>
    </source>
</evidence>
<keyword evidence="4" id="KW-1185">Reference proteome</keyword>
<accession>A0A8W8M9H8</accession>
<reference evidence="3" key="1">
    <citation type="submission" date="2022-08" db="UniProtKB">
        <authorList>
            <consortium name="EnsemblMetazoa"/>
        </authorList>
    </citation>
    <scope>IDENTIFICATION</scope>
    <source>
        <strain evidence="3">05x7-T-G4-1.051#20</strain>
    </source>
</reference>